<dbReference type="Gene3D" id="3.30.565.10">
    <property type="entry name" value="Histidine kinase-like ATPase, C-terminal domain"/>
    <property type="match status" value="1"/>
</dbReference>
<evidence type="ECO:0000259" key="14">
    <source>
        <dbReference type="PROSITE" id="PS50885"/>
    </source>
</evidence>
<comment type="subcellular location">
    <subcellularLocation>
        <location evidence="2">Cell membrane</location>
    </subcellularLocation>
</comment>
<dbReference type="GO" id="GO:0005886">
    <property type="term" value="C:plasma membrane"/>
    <property type="evidence" value="ECO:0007669"/>
    <property type="project" value="UniProtKB-SubCell"/>
</dbReference>
<keyword evidence="5 15" id="KW-0808">Transferase</keyword>
<dbReference type="SMART" id="SM00304">
    <property type="entry name" value="HAMP"/>
    <property type="match status" value="1"/>
</dbReference>
<dbReference type="CDD" id="cd00075">
    <property type="entry name" value="HATPase"/>
    <property type="match status" value="1"/>
</dbReference>
<dbReference type="PROSITE" id="PS50109">
    <property type="entry name" value="HIS_KIN"/>
    <property type="match status" value="1"/>
</dbReference>
<dbReference type="EMBL" id="JADOUA010000001">
    <property type="protein sequence ID" value="MBG6086409.1"/>
    <property type="molecule type" value="Genomic_DNA"/>
</dbReference>
<evidence type="ECO:0000256" key="10">
    <source>
        <dbReference type="ARBA" id="ARBA00023136"/>
    </source>
</evidence>
<dbReference type="SUPFAM" id="SSF55874">
    <property type="entry name" value="ATPase domain of HSP90 chaperone/DNA topoisomerase II/histidine kinase"/>
    <property type="match status" value="1"/>
</dbReference>
<keyword evidence="16" id="KW-1185">Reference proteome</keyword>
<dbReference type="InterPro" id="IPR050428">
    <property type="entry name" value="TCS_sensor_his_kinase"/>
</dbReference>
<dbReference type="InterPro" id="IPR005467">
    <property type="entry name" value="His_kinase_dom"/>
</dbReference>
<dbReference type="AlphaFoldDB" id="A0A931DCM6"/>
<dbReference type="Pfam" id="PF00672">
    <property type="entry name" value="HAMP"/>
    <property type="match status" value="1"/>
</dbReference>
<dbReference type="SUPFAM" id="SSF47384">
    <property type="entry name" value="Homodimeric domain of signal transducing histidine kinase"/>
    <property type="match status" value="1"/>
</dbReference>
<dbReference type="PRINTS" id="PR00344">
    <property type="entry name" value="BCTRLSENSOR"/>
</dbReference>
<dbReference type="GO" id="GO:0000155">
    <property type="term" value="F:phosphorelay sensor kinase activity"/>
    <property type="evidence" value="ECO:0007669"/>
    <property type="project" value="InterPro"/>
</dbReference>
<dbReference type="CDD" id="cd06225">
    <property type="entry name" value="HAMP"/>
    <property type="match status" value="1"/>
</dbReference>
<feature type="domain" description="HAMP" evidence="14">
    <location>
        <begin position="207"/>
        <end position="261"/>
    </location>
</feature>
<dbReference type="CDD" id="cd00082">
    <property type="entry name" value="HisKA"/>
    <property type="match status" value="1"/>
</dbReference>
<name>A0A931DCM6_9ACTN</name>
<dbReference type="EC" id="2.7.13.3" evidence="3"/>
<evidence type="ECO:0000256" key="7">
    <source>
        <dbReference type="ARBA" id="ARBA00022777"/>
    </source>
</evidence>
<accession>A0A931DCM6</accession>
<feature type="domain" description="Histidine kinase" evidence="13">
    <location>
        <begin position="276"/>
        <end position="511"/>
    </location>
</feature>
<keyword evidence="4" id="KW-0597">Phosphoprotein</keyword>
<dbReference type="RefSeq" id="WP_197009418.1">
    <property type="nucleotide sequence ID" value="NZ_BAABES010000013.1"/>
</dbReference>
<organism evidence="15 16">
    <name type="scientific">Actinomadura viridis</name>
    <dbReference type="NCBI Taxonomy" id="58110"/>
    <lineage>
        <taxon>Bacteria</taxon>
        <taxon>Bacillati</taxon>
        <taxon>Actinomycetota</taxon>
        <taxon>Actinomycetes</taxon>
        <taxon>Streptosporangiales</taxon>
        <taxon>Thermomonosporaceae</taxon>
        <taxon>Actinomadura</taxon>
    </lineage>
</organism>
<dbReference type="FunFam" id="3.30.565.10:FF:000006">
    <property type="entry name" value="Sensor histidine kinase WalK"/>
    <property type="match status" value="1"/>
</dbReference>
<dbReference type="InterPro" id="IPR003594">
    <property type="entry name" value="HATPase_dom"/>
</dbReference>
<evidence type="ECO:0000256" key="9">
    <source>
        <dbReference type="ARBA" id="ARBA00023012"/>
    </source>
</evidence>
<dbReference type="PANTHER" id="PTHR45436">
    <property type="entry name" value="SENSOR HISTIDINE KINASE YKOH"/>
    <property type="match status" value="1"/>
</dbReference>
<sequence length="515" mass="53746">MTAVRVRGVPRRILRMSLRARLILISVTLAGAGLAISNALVIGVLHGQLTERLDGQLAPLAAVVSRLPPVPGPVPGSATAPVKGLMTRSDLLGDLHVTYLNAAGAVEQGPRRSPREAVSGPRLPRLDRAAVAARGGRPFEAEDRRGGSSWRVFALPHDAPGASGGTVAVAVSLEERDAIIDRLSVGCLLIGCAVVAGLAGIGWLAVHAGLRPLRRIDHTAAAIAAGDLSRRVPDLAAPDTEVGRLSTALNGMLAQIERAFAARAESEARMRRFMADAGHELRTPLFGIKGFTELYRMGGLPRPADVDATMDRIEREATRLAGLVEDLLLLARLDEPPAEDGDALPLQRTPMDLRTLAADALHDLRALDPSRPVRLTGPGGGAPAGAPVLGDETRLRQVVANLIGNAVHHTPSGTPVRIGVGTEHANGDAGGGGAAVLEIEDAGPGLAEDEAARIFDRFYRVDGSRSRAEGGGAGLGLAIVRSLVARHEGRVELRTAPGDGATFRIVLPVHTDPVP</sequence>
<comment type="catalytic activity">
    <reaction evidence="1">
        <text>ATP + protein L-histidine = ADP + protein N-phospho-L-histidine.</text>
        <dbReference type="EC" id="2.7.13.3"/>
    </reaction>
</comment>
<gene>
    <name evidence="15" type="ORF">IW256_000522</name>
</gene>
<dbReference type="SUPFAM" id="SSF158472">
    <property type="entry name" value="HAMP domain-like"/>
    <property type="match status" value="1"/>
</dbReference>
<dbReference type="InterPro" id="IPR004358">
    <property type="entry name" value="Sig_transdc_His_kin-like_C"/>
</dbReference>
<keyword evidence="9" id="KW-0902">Two-component regulatory system</keyword>
<evidence type="ECO:0000256" key="5">
    <source>
        <dbReference type="ARBA" id="ARBA00022679"/>
    </source>
</evidence>
<dbReference type="Gene3D" id="6.10.340.10">
    <property type="match status" value="1"/>
</dbReference>
<keyword evidence="10 12" id="KW-0472">Membrane</keyword>
<evidence type="ECO:0000256" key="2">
    <source>
        <dbReference type="ARBA" id="ARBA00004236"/>
    </source>
</evidence>
<proteinExistence type="predicted"/>
<dbReference type="Gene3D" id="1.10.287.130">
    <property type="match status" value="1"/>
</dbReference>
<evidence type="ECO:0000256" key="4">
    <source>
        <dbReference type="ARBA" id="ARBA00022553"/>
    </source>
</evidence>
<evidence type="ECO:0000313" key="16">
    <source>
        <dbReference type="Proteomes" id="UP000614047"/>
    </source>
</evidence>
<evidence type="ECO:0000256" key="6">
    <source>
        <dbReference type="ARBA" id="ARBA00022692"/>
    </source>
</evidence>
<evidence type="ECO:0000259" key="13">
    <source>
        <dbReference type="PROSITE" id="PS50109"/>
    </source>
</evidence>
<evidence type="ECO:0000313" key="15">
    <source>
        <dbReference type="EMBL" id="MBG6086409.1"/>
    </source>
</evidence>
<dbReference type="Pfam" id="PF00512">
    <property type="entry name" value="HisKA"/>
    <property type="match status" value="1"/>
</dbReference>
<dbReference type="SMART" id="SM00388">
    <property type="entry name" value="HisKA"/>
    <property type="match status" value="1"/>
</dbReference>
<evidence type="ECO:0000256" key="12">
    <source>
        <dbReference type="SAM" id="Phobius"/>
    </source>
</evidence>
<protein>
    <recommendedName>
        <fullName evidence="3">histidine kinase</fullName>
        <ecNumber evidence="3">2.7.13.3</ecNumber>
    </recommendedName>
</protein>
<keyword evidence="6 12" id="KW-0812">Transmembrane</keyword>
<dbReference type="InterPro" id="IPR036097">
    <property type="entry name" value="HisK_dim/P_sf"/>
</dbReference>
<dbReference type="PROSITE" id="PS50885">
    <property type="entry name" value="HAMP"/>
    <property type="match status" value="1"/>
</dbReference>
<keyword evidence="7 15" id="KW-0418">Kinase</keyword>
<dbReference type="InterPro" id="IPR003661">
    <property type="entry name" value="HisK_dim/P_dom"/>
</dbReference>
<feature type="region of interest" description="Disordered" evidence="11">
    <location>
        <begin position="369"/>
        <end position="388"/>
    </location>
</feature>
<dbReference type="PANTHER" id="PTHR45436:SF5">
    <property type="entry name" value="SENSOR HISTIDINE KINASE TRCS"/>
    <property type="match status" value="1"/>
</dbReference>
<dbReference type="Proteomes" id="UP000614047">
    <property type="component" value="Unassembled WGS sequence"/>
</dbReference>
<dbReference type="InterPro" id="IPR003660">
    <property type="entry name" value="HAMP_dom"/>
</dbReference>
<dbReference type="InterPro" id="IPR036890">
    <property type="entry name" value="HATPase_C_sf"/>
</dbReference>
<evidence type="ECO:0000256" key="11">
    <source>
        <dbReference type="SAM" id="MobiDB-lite"/>
    </source>
</evidence>
<reference evidence="15" key="1">
    <citation type="submission" date="2020-11" db="EMBL/GenBank/DDBJ databases">
        <title>Sequencing the genomes of 1000 actinobacteria strains.</title>
        <authorList>
            <person name="Klenk H.-P."/>
        </authorList>
    </citation>
    <scope>NUCLEOTIDE SEQUENCE</scope>
    <source>
        <strain evidence="15">DSM 43175</strain>
    </source>
</reference>
<evidence type="ECO:0000256" key="1">
    <source>
        <dbReference type="ARBA" id="ARBA00000085"/>
    </source>
</evidence>
<evidence type="ECO:0000256" key="8">
    <source>
        <dbReference type="ARBA" id="ARBA00022989"/>
    </source>
</evidence>
<comment type="caution">
    <text evidence="15">The sequence shown here is derived from an EMBL/GenBank/DDBJ whole genome shotgun (WGS) entry which is preliminary data.</text>
</comment>
<evidence type="ECO:0000256" key="3">
    <source>
        <dbReference type="ARBA" id="ARBA00012438"/>
    </source>
</evidence>
<dbReference type="SMART" id="SM00387">
    <property type="entry name" value="HATPase_c"/>
    <property type="match status" value="1"/>
</dbReference>
<dbReference type="Pfam" id="PF02518">
    <property type="entry name" value="HATPase_c"/>
    <property type="match status" value="1"/>
</dbReference>
<feature type="transmembrane region" description="Helical" evidence="12">
    <location>
        <begin position="183"/>
        <end position="206"/>
    </location>
</feature>
<keyword evidence="8 12" id="KW-1133">Transmembrane helix</keyword>